<gene>
    <name evidence="15" type="ORF">CH35J_000493</name>
</gene>
<evidence type="ECO:0000259" key="13">
    <source>
        <dbReference type="PROSITE" id="PS50893"/>
    </source>
</evidence>
<evidence type="ECO:0000256" key="4">
    <source>
        <dbReference type="ARBA" id="ARBA00022475"/>
    </source>
</evidence>
<feature type="transmembrane region" description="Helical" evidence="12">
    <location>
        <begin position="1025"/>
        <end position="1051"/>
    </location>
</feature>
<evidence type="ECO:0000256" key="6">
    <source>
        <dbReference type="ARBA" id="ARBA00022741"/>
    </source>
</evidence>
<protein>
    <submittedName>
        <fullName evidence="15">Metal resistance protein YCF1</fullName>
    </submittedName>
</protein>
<dbReference type="GO" id="GO:0005886">
    <property type="term" value="C:plasma membrane"/>
    <property type="evidence" value="ECO:0007669"/>
    <property type="project" value="UniProtKB-SubCell"/>
</dbReference>
<evidence type="ECO:0000313" key="15">
    <source>
        <dbReference type="EMBL" id="TID06785.1"/>
    </source>
</evidence>
<feature type="compositionally biased region" description="Polar residues" evidence="11">
    <location>
        <begin position="1212"/>
        <end position="1222"/>
    </location>
</feature>
<feature type="transmembrane region" description="Helical" evidence="12">
    <location>
        <begin position="115"/>
        <end position="138"/>
    </location>
</feature>
<dbReference type="InterPro" id="IPR050173">
    <property type="entry name" value="ABC_transporter_C-like"/>
</dbReference>
<dbReference type="SMART" id="SM00382">
    <property type="entry name" value="AAA"/>
    <property type="match status" value="2"/>
</dbReference>
<dbReference type="Gene3D" id="3.40.50.300">
    <property type="entry name" value="P-loop containing nucleotide triphosphate hydrolases"/>
    <property type="match status" value="2"/>
</dbReference>
<feature type="domain" description="ABC transmembrane type-1" evidence="14">
    <location>
        <begin position="286"/>
        <end position="560"/>
    </location>
</feature>
<dbReference type="InterPro" id="IPR011527">
    <property type="entry name" value="ABC1_TM_dom"/>
</dbReference>
<evidence type="ECO:0000256" key="8">
    <source>
        <dbReference type="ARBA" id="ARBA00022989"/>
    </source>
</evidence>
<evidence type="ECO:0000259" key="14">
    <source>
        <dbReference type="PROSITE" id="PS50929"/>
    </source>
</evidence>
<dbReference type="EMBL" id="MWPZ01000001">
    <property type="protein sequence ID" value="TID06785.1"/>
    <property type="molecule type" value="Genomic_DNA"/>
</dbReference>
<dbReference type="InterPro" id="IPR003439">
    <property type="entry name" value="ABC_transporter-like_ATP-bd"/>
</dbReference>
<dbReference type="Proteomes" id="UP000305883">
    <property type="component" value="Unassembled WGS sequence"/>
</dbReference>
<feature type="transmembrane region" description="Helical" evidence="12">
    <location>
        <begin position="83"/>
        <end position="103"/>
    </location>
</feature>
<dbReference type="SUPFAM" id="SSF90123">
    <property type="entry name" value="ABC transporter transmembrane region"/>
    <property type="match status" value="2"/>
</dbReference>
<organism evidence="15 16">
    <name type="scientific">Colletotrichum higginsianum</name>
    <dbReference type="NCBI Taxonomy" id="80884"/>
    <lineage>
        <taxon>Eukaryota</taxon>
        <taxon>Fungi</taxon>
        <taxon>Dikarya</taxon>
        <taxon>Ascomycota</taxon>
        <taxon>Pezizomycotina</taxon>
        <taxon>Sordariomycetes</taxon>
        <taxon>Hypocreomycetidae</taxon>
        <taxon>Glomerellales</taxon>
        <taxon>Glomerellaceae</taxon>
        <taxon>Colletotrichum</taxon>
        <taxon>Colletotrichum destructivum species complex</taxon>
    </lineage>
</organism>
<feature type="transmembrane region" description="Helical" evidence="12">
    <location>
        <begin position="941"/>
        <end position="963"/>
    </location>
</feature>
<evidence type="ECO:0000256" key="3">
    <source>
        <dbReference type="ARBA" id="ARBA00022448"/>
    </source>
</evidence>
<accession>A0A4T0WJE9</accession>
<dbReference type="PROSITE" id="PS00211">
    <property type="entry name" value="ABC_TRANSPORTER_1"/>
    <property type="match status" value="2"/>
</dbReference>
<name>A0A4T0WJE9_9PEZI</name>
<dbReference type="GO" id="GO:0005524">
    <property type="term" value="F:ATP binding"/>
    <property type="evidence" value="ECO:0007669"/>
    <property type="project" value="UniProtKB-KW"/>
</dbReference>
<dbReference type="InterPro" id="IPR027417">
    <property type="entry name" value="P-loop_NTPase"/>
</dbReference>
<dbReference type="InterPro" id="IPR003593">
    <property type="entry name" value="AAA+_ATPase"/>
</dbReference>
<evidence type="ECO:0000256" key="2">
    <source>
        <dbReference type="ARBA" id="ARBA00009726"/>
    </source>
</evidence>
<dbReference type="PANTHER" id="PTHR24223">
    <property type="entry name" value="ATP-BINDING CASSETTE SUB-FAMILY C"/>
    <property type="match status" value="1"/>
</dbReference>
<dbReference type="PROSITE" id="PS50893">
    <property type="entry name" value="ABC_TRANSPORTER_2"/>
    <property type="match status" value="2"/>
</dbReference>
<feature type="transmembrane region" description="Helical" evidence="12">
    <location>
        <begin position="42"/>
        <end position="62"/>
    </location>
</feature>
<dbReference type="PROSITE" id="PS50929">
    <property type="entry name" value="ABC_TM1F"/>
    <property type="match status" value="2"/>
</dbReference>
<dbReference type="CDD" id="cd18580">
    <property type="entry name" value="ABC_6TM_ABCC_D2"/>
    <property type="match status" value="1"/>
</dbReference>
<keyword evidence="8 12" id="KW-1133">Transmembrane helix</keyword>
<dbReference type="Pfam" id="PF00005">
    <property type="entry name" value="ABC_tran"/>
    <property type="match status" value="2"/>
</dbReference>
<feature type="transmembrane region" description="Helical" evidence="12">
    <location>
        <begin position="533"/>
        <end position="558"/>
    </location>
</feature>
<dbReference type="CDD" id="cd18579">
    <property type="entry name" value="ABC_6TM_ABCC_D1"/>
    <property type="match status" value="1"/>
</dbReference>
<keyword evidence="4" id="KW-1003">Cell membrane</keyword>
<comment type="similarity">
    <text evidence="2">Belongs to the ABC transporter superfamily. ABCC family. Conjugate transporter (TC 3.A.1.208) subfamily.</text>
</comment>
<dbReference type="GO" id="GO:0140359">
    <property type="term" value="F:ABC-type transporter activity"/>
    <property type="evidence" value="ECO:0007669"/>
    <property type="project" value="InterPro"/>
</dbReference>
<keyword evidence="9 12" id="KW-0472">Membrane</keyword>
<evidence type="ECO:0000256" key="11">
    <source>
        <dbReference type="SAM" id="MobiDB-lite"/>
    </source>
</evidence>
<evidence type="ECO:0000313" key="16">
    <source>
        <dbReference type="Proteomes" id="UP000305883"/>
    </source>
</evidence>
<dbReference type="SUPFAM" id="SSF52540">
    <property type="entry name" value="P-loop containing nucleoside triphosphate hydrolases"/>
    <property type="match status" value="2"/>
</dbReference>
<keyword evidence="6" id="KW-0547">Nucleotide-binding</keyword>
<dbReference type="Gene3D" id="1.20.1560.10">
    <property type="entry name" value="ABC transporter type 1, transmembrane domain"/>
    <property type="match status" value="2"/>
</dbReference>
<feature type="transmembrane region" description="Helical" evidence="12">
    <location>
        <begin position="899"/>
        <end position="921"/>
    </location>
</feature>
<feature type="transmembrane region" description="Helical" evidence="12">
    <location>
        <begin position="496"/>
        <end position="521"/>
    </location>
</feature>
<feature type="domain" description="ABC transporter" evidence="13">
    <location>
        <begin position="605"/>
        <end position="828"/>
    </location>
</feature>
<feature type="region of interest" description="Disordered" evidence="11">
    <location>
        <begin position="1202"/>
        <end position="1225"/>
    </location>
</feature>
<proteinExistence type="inferred from homology"/>
<evidence type="ECO:0000256" key="5">
    <source>
        <dbReference type="ARBA" id="ARBA00022692"/>
    </source>
</evidence>
<keyword evidence="5 12" id="KW-0812">Transmembrane</keyword>
<evidence type="ECO:0000256" key="12">
    <source>
        <dbReference type="SAM" id="Phobius"/>
    </source>
</evidence>
<feature type="transmembrane region" description="Helical" evidence="12">
    <location>
        <begin position="420"/>
        <end position="438"/>
    </location>
</feature>
<comment type="subcellular location">
    <subcellularLocation>
        <location evidence="1">Cell membrane</location>
        <topology evidence="1">Multi-pass membrane protein</topology>
    </subcellularLocation>
</comment>
<dbReference type="InterPro" id="IPR036640">
    <property type="entry name" value="ABC1_TM_sf"/>
</dbReference>
<evidence type="ECO:0000256" key="1">
    <source>
        <dbReference type="ARBA" id="ARBA00004651"/>
    </source>
</evidence>
<evidence type="ECO:0000256" key="10">
    <source>
        <dbReference type="ARBA" id="ARBA00023180"/>
    </source>
</evidence>
<reference evidence="15 16" key="1">
    <citation type="journal article" date="2019" name="Genome Biol. Evol.">
        <title>Genomic Plasticity Mediated by Transposable Elements in the Plant Pathogenic Fungus Colletotrichum higginsianum.</title>
        <authorList>
            <person name="Tsushima A."/>
            <person name="Gan P."/>
            <person name="Kumakura N."/>
            <person name="Narusaka M."/>
            <person name="Takano Y."/>
            <person name="Narusaka Y."/>
            <person name="Shirasu K."/>
        </authorList>
    </citation>
    <scope>NUCLEOTIDE SEQUENCE [LARGE SCALE GENOMIC DNA]</scope>
    <source>
        <strain evidence="15 16">MAFF305635-RFP</strain>
    </source>
</reference>
<keyword evidence="7" id="KW-0067">ATP-binding</keyword>
<dbReference type="InterPro" id="IPR017871">
    <property type="entry name" value="ABC_transporter-like_CS"/>
</dbReference>
<dbReference type="GO" id="GO:0016887">
    <property type="term" value="F:ATP hydrolysis activity"/>
    <property type="evidence" value="ECO:0007669"/>
    <property type="project" value="InterPro"/>
</dbReference>
<evidence type="ECO:0000256" key="7">
    <source>
        <dbReference type="ARBA" id="ARBA00022840"/>
    </source>
</evidence>
<dbReference type="InterPro" id="IPR044746">
    <property type="entry name" value="ABCC_6TM_D1"/>
</dbReference>
<dbReference type="OrthoDB" id="6500128at2759"/>
<feature type="domain" description="ABC transporter" evidence="13">
    <location>
        <begin position="1233"/>
        <end position="1480"/>
    </location>
</feature>
<dbReference type="Pfam" id="PF00664">
    <property type="entry name" value="ABC_membrane"/>
    <property type="match status" value="2"/>
</dbReference>
<evidence type="ECO:0000256" key="9">
    <source>
        <dbReference type="ARBA" id="ARBA00023136"/>
    </source>
</evidence>
<keyword evidence="3" id="KW-0813">Transport</keyword>
<keyword evidence="10" id="KW-0325">Glycoprotein</keyword>
<comment type="caution">
    <text evidence="15">The sequence shown here is derived from an EMBL/GenBank/DDBJ whole genome shotgun (WGS) entry which is preliminary data.</text>
</comment>
<sequence>MASSAWLDMIVAGVLGDYPVTTVQSPLSVEEESMWLPASPHVYVAVFAQLVSTFCLLTYTVLIRPWRREPAIQLVRPFGRSRLFEIALQICIAAYCVRGLVLLQQRAESRVQTHIIFPLLLFSTSCIGALSNIVGLLLGQPSTARSVYHLLGSLTWAFFDSSSLPRPSPLPLDRLFPWVLAATSLLDVFHAGPGSSRPKGTTVPSSSTQSSSSSSLVEKLSYSWLGRIIQVQDVLRLDDLPENPALAPSEEYEARLVEAAAGSSPETAATHLYWRFIAREHRRQLVVSSLLRLACDASLFAIPWQLQRLLTRPTAASVMAMFCSRVLGALAGNFSGYHLRRLAVQYRSALSSALHRKTLRLGDFSPGGDDAPVADLSTLAEVDTLVLFRSAQSFPDVWNMPVQVALCLGGLAILLPYPAFIAILVLIAIMFPVLSLLLRSMAVWISSNLAAKDARAKLLAEVLGSIQGIKMHAWEPVFVRSIAERRARELETLRNAAVSASGLVAYMQTMPSALTLAAFGVVLLMRRPLTNELVFAAIMLFAMLNATLGQLSGLASTVQSVHASSRRIQAYLSLSETKIAAADGLGLLLTPTSTTRSWSPDMPILSHDDLEVGWPGAAAPLIRNGSLSIGPGELTVITGAMGCGKSTLLLSLCRHVERARRRHSSRPQIAYVGQKPVLVRGSIRDNILFGRPYDAQRYAQSVRACCLHVDFARLRDGDGTLIAGSSALSGGQCARICLARAAYSRADVYLLDDPLAALDVRVASHITHHLLGPGGLLDGSTRVVCTSHALLVRKADSLYEIAGGTIRNALGNSGHVHLVDGAEEPTNAALEADVEEANISDTPTSLTKVMPLLRVAEAEVVAHEPIPDTPQPIIIHEKPPAPSAQKSPLLAYLSSARRFGWPVAISVLLLARASSVMGTYVLKTMAARVDRATQTLPWDLLLLFAVFSASQAALFFLFVHLLYRLCIVPAASALHGRLTSGVLLLRDLSFFQATPPGRLLNVFTNDVARVDGSLNGSIASLAGQFVNLALSCGVLVAAMPASVLFVAPLLAACYALQQTYLAKLRELRHLDAESRAPLLDHLQEAERGRVLFSAHGVLEARAAAFGDLVARNVRALWPLSCIDLWLGVRLEVLSVVLQVAALGLLLAGSADPGVLGFVMTYVFQVTGTLSNIAKISAQFEADAVSVARIAEYSSAVAVDGEEDGFPVERDGSNGSTPYSDSDPSPAWPQFGRVEFRGVSASYQPSLPDSLQSVSFTVNPGEKVAVVGRTGAGKSSMVMCLLRLMHQTAGETLIDGVDIAGVTTVRLRRSLALMPQTQIVFSGSVRQNLDPLGLHHDEEILDALGVCGGPAIIDKLSGIRDSEEIPLLDTIVGPNINLSKGELQLLLLSGAVLQKSKILILDEDLIILQATSGMDAEAEARCHEIICENLRDTTTLAILHRLGLTLHYDKVLVLERGRVVAFDTPAALLAQGQGPYFSMVQEDPTLMARAKHLFGLE</sequence>
<dbReference type="FunFam" id="3.40.50.300:FF:002145">
    <property type="entry name" value="ABC transporter (MsbA subfamily)"/>
    <property type="match status" value="1"/>
</dbReference>
<dbReference type="InterPro" id="IPR044726">
    <property type="entry name" value="ABCC_6TM_D2"/>
</dbReference>
<feature type="domain" description="ABC transmembrane type-1" evidence="14">
    <location>
        <begin position="903"/>
        <end position="1181"/>
    </location>
</feature>